<reference evidence="1 2" key="1">
    <citation type="submission" date="2017-08" db="EMBL/GenBank/DDBJ databases">
        <title>Infants hospitalized years apart are colonized by the same room-sourced microbial strains.</title>
        <authorList>
            <person name="Brooks B."/>
            <person name="Olm M.R."/>
            <person name="Firek B.A."/>
            <person name="Baker R."/>
            <person name="Thomas B.C."/>
            <person name="Morowitz M.J."/>
            <person name="Banfield J.F."/>
        </authorList>
    </citation>
    <scope>NUCLEOTIDE SEQUENCE [LARGE SCALE GENOMIC DNA]</scope>
    <source>
        <strain evidence="1">S2_018_000_R2_104</strain>
    </source>
</reference>
<evidence type="ECO:0000313" key="1">
    <source>
        <dbReference type="EMBL" id="PZO87624.1"/>
    </source>
</evidence>
<comment type="caution">
    <text evidence="1">The sequence shown here is derived from an EMBL/GenBank/DDBJ whole genome shotgun (WGS) entry which is preliminary data.</text>
</comment>
<protein>
    <submittedName>
        <fullName evidence="1">Uncharacterized protein</fullName>
    </submittedName>
</protein>
<organism evidence="1 2">
    <name type="scientific">Micavibrio aeruginosavorus</name>
    <dbReference type="NCBI Taxonomy" id="349221"/>
    <lineage>
        <taxon>Bacteria</taxon>
        <taxon>Pseudomonadati</taxon>
        <taxon>Bdellovibrionota</taxon>
        <taxon>Bdellovibrionia</taxon>
        <taxon>Bdellovibrionales</taxon>
        <taxon>Pseudobdellovibrionaceae</taxon>
        <taxon>Micavibrio</taxon>
    </lineage>
</organism>
<proteinExistence type="predicted"/>
<dbReference type="EMBL" id="QFNK01000049">
    <property type="protein sequence ID" value="PZO87624.1"/>
    <property type="molecule type" value="Genomic_DNA"/>
</dbReference>
<accession>A0A2W4ZZ79</accession>
<gene>
    <name evidence="1" type="ORF">DI626_03585</name>
</gene>
<sequence length="212" mass="24889">MDTWIKDCELLDFINVDICFCINEDFYYGPHDVESIAARAQTTPLPSVTNKAPATFNYRSLKAQDNSEKLLAYYREVLRLANNYGRKKAEIGHYFWLKLYFWRPEKEVTMNFPWYDTLEDMTPVLEKIASDEEGLLFHDVDEGWEIEIVAKDGFVYAREGDFEKGEYSILHKIPRDRLAIDCHEALVRTQALIEWLSECVGEDYWTATKYPV</sequence>
<evidence type="ECO:0000313" key="2">
    <source>
        <dbReference type="Proteomes" id="UP000249557"/>
    </source>
</evidence>
<dbReference type="AlphaFoldDB" id="A0A2W4ZZ79"/>
<dbReference type="Proteomes" id="UP000249557">
    <property type="component" value="Unassembled WGS sequence"/>
</dbReference>
<name>A0A2W4ZZ79_9BACT</name>